<sequence>MATPPVPAEKPTAHSMMDGIIHNLIRKQNDQIQQAQKKRSCKQNLSSAKLDNTVLPSDKSPEQPMVKHLPPQSPPKGILKRPTVHFPDVGLPDDVEFTRRLSSPMFSQGAKGHSNNHENLSVAPTLPCHPPPPLPSLPAPPPPPPADAPQPPTLFNRSIEANEYLNAAAYKIYTQFIDDLSDFVEQQAEVTCMRLQVQERRTELRRLRECVSQCDIMLVNHIRTRMVGGIPSDDRELIALFDSAQSARDLVGPKESEYEPMEVALGAEEYKLQDKYSMIEKKFEHFFTLNATSTTKQSIPSDIEYEASTIPSASGVQNERAGLEPRYKGTLYGALIGEQVSVGQIPLKTVGGYTETLLSPEILGKMRQNQSSDTAEYSKKFRSSTSMDEKGEDELLEDLLGITGAKEHDIRYSPKSESPDRRMSQSLKGVASHSLFEAIDEPIPLSEGLPLDLGLQEGDSLLVLDEQCKIQSIFSDYLVSFESTPDRVNRWLLHQLRISPREIYALRRQVIDCTPNIAHWATLALSEWPNDLLGQGQSYHQGSIENEGDTPAPAPYLSHIGAELPPDTILFGGRLIKGSSDTRMASAPTLSDLPSSQQELGASNPLS</sequence>
<keyword evidence="3" id="KW-1185">Reference proteome</keyword>
<feature type="region of interest" description="Disordered" evidence="1">
    <location>
        <begin position="29"/>
        <end position="85"/>
    </location>
</feature>
<dbReference type="Proteomes" id="UP000800039">
    <property type="component" value="Unassembled WGS sequence"/>
</dbReference>
<reference evidence="2" key="1">
    <citation type="submission" date="2020-01" db="EMBL/GenBank/DDBJ databases">
        <authorList>
            <consortium name="DOE Joint Genome Institute"/>
            <person name="Haridas S."/>
            <person name="Albert R."/>
            <person name="Binder M."/>
            <person name="Bloem J."/>
            <person name="Labutti K."/>
            <person name="Salamov A."/>
            <person name="Andreopoulos B."/>
            <person name="Baker S.E."/>
            <person name="Barry K."/>
            <person name="Bills G."/>
            <person name="Bluhm B.H."/>
            <person name="Cannon C."/>
            <person name="Castanera R."/>
            <person name="Culley D.E."/>
            <person name="Daum C."/>
            <person name="Ezra D."/>
            <person name="Gonzalez J.B."/>
            <person name="Henrissat B."/>
            <person name="Kuo A."/>
            <person name="Liang C."/>
            <person name="Lipzen A."/>
            <person name="Lutzoni F."/>
            <person name="Magnuson J."/>
            <person name="Mondo S."/>
            <person name="Nolan M."/>
            <person name="Ohm R."/>
            <person name="Pangilinan J."/>
            <person name="Park H.-J."/>
            <person name="Ramirez L."/>
            <person name="Alfaro M."/>
            <person name="Sun H."/>
            <person name="Tritt A."/>
            <person name="Yoshinaga Y."/>
            <person name="Zwiers L.-H."/>
            <person name="Turgeon B.G."/>
            <person name="Goodwin S.B."/>
            <person name="Spatafora J.W."/>
            <person name="Crous P.W."/>
            <person name="Grigoriev I.V."/>
        </authorList>
    </citation>
    <scope>NUCLEOTIDE SEQUENCE</scope>
    <source>
        <strain evidence="2">CBS 394.84</strain>
    </source>
</reference>
<gene>
    <name evidence="2" type="ORF">K460DRAFT_353664</name>
</gene>
<accession>A0A9P4LC22</accession>
<feature type="region of interest" description="Disordered" evidence="1">
    <location>
        <begin position="367"/>
        <end position="388"/>
    </location>
</feature>
<dbReference type="RefSeq" id="XP_040791282.1">
    <property type="nucleotide sequence ID" value="XM_040931730.1"/>
</dbReference>
<protein>
    <submittedName>
        <fullName evidence="2">Uncharacterized protein</fullName>
    </submittedName>
</protein>
<evidence type="ECO:0000313" key="3">
    <source>
        <dbReference type="Proteomes" id="UP000800039"/>
    </source>
</evidence>
<dbReference type="OrthoDB" id="3553547at2759"/>
<feature type="region of interest" description="Disordered" evidence="1">
    <location>
        <begin position="584"/>
        <end position="607"/>
    </location>
</feature>
<feature type="region of interest" description="Disordered" evidence="1">
    <location>
        <begin position="105"/>
        <end position="154"/>
    </location>
</feature>
<proteinExistence type="predicted"/>
<comment type="caution">
    <text evidence="2">The sequence shown here is derived from an EMBL/GenBank/DDBJ whole genome shotgun (WGS) entry which is preliminary data.</text>
</comment>
<evidence type="ECO:0000256" key="1">
    <source>
        <dbReference type="SAM" id="MobiDB-lite"/>
    </source>
</evidence>
<dbReference type="GeneID" id="63848982"/>
<organism evidence="2 3">
    <name type="scientific">Cucurbitaria berberidis CBS 394.84</name>
    <dbReference type="NCBI Taxonomy" id="1168544"/>
    <lineage>
        <taxon>Eukaryota</taxon>
        <taxon>Fungi</taxon>
        <taxon>Dikarya</taxon>
        <taxon>Ascomycota</taxon>
        <taxon>Pezizomycotina</taxon>
        <taxon>Dothideomycetes</taxon>
        <taxon>Pleosporomycetidae</taxon>
        <taxon>Pleosporales</taxon>
        <taxon>Pleosporineae</taxon>
        <taxon>Cucurbitariaceae</taxon>
        <taxon>Cucurbitaria</taxon>
    </lineage>
</organism>
<dbReference type="EMBL" id="ML976615">
    <property type="protein sequence ID" value="KAF1848719.1"/>
    <property type="molecule type" value="Genomic_DNA"/>
</dbReference>
<name>A0A9P4LC22_9PLEO</name>
<feature type="compositionally biased region" description="Pro residues" evidence="1">
    <location>
        <begin position="127"/>
        <end position="152"/>
    </location>
</feature>
<dbReference type="AlphaFoldDB" id="A0A9P4LC22"/>
<evidence type="ECO:0000313" key="2">
    <source>
        <dbReference type="EMBL" id="KAF1848719.1"/>
    </source>
</evidence>